<reference evidence="1" key="2">
    <citation type="submission" date="2013-11" db="EMBL/GenBank/DDBJ databases">
        <title>The Genome Sequence of Phytophthora parasitica CJ02B3.</title>
        <authorList>
            <consortium name="The Broad Institute Genomics Platform"/>
            <person name="Russ C."/>
            <person name="Tyler B."/>
            <person name="Panabieres F."/>
            <person name="Shan W."/>
            <person name="Tripathy S."/>
            <person name="Grunwald N."/>
            <person name="Machado M."/>
            <person name="Johnson C.S."/>
            <person name="Arredondo F."/>
            <person name="Hong C."/>
            <person name="Coffey M."/>
            <person name="Young S.K."/>
            <person name="Zeng Q."/>
            <person name="Gargeya S."/>
            <person name="Fitzgerald M."/>
            <person name="Abouelleil A."/>
            <person name="Alvarado L."/>
            <person name="Chapman S.B."/>
            <person name="Gainer-Dewar J."/>
            <person name="Goldberg J."/>
            <person name="Griggs A."/>
            <person name="Gujja S."/>
            <person name="Hansen M."/>
            <person name="Howarth C."/>
            <person name="Imamovic A."/>
            <person name="Ireland A."/>
            <person name="Larimer J."/>
            <person name="McCowan C."/>
            <person name="Murphy C."/>
            <person name="Pearson M."/>
            <person name="Poon T.W."/>
            <person name="Priest M."/>
            <person name="Roberts A."/>
            <person name="Saif S."/>
            <person name="Shea T."/>
            <person name="Sykes S."/>
            <person name="Wortman J."/>
            <person name="Nusbaum C."/>
            <person name="Birren B."/>
        </authorList>
    </citation>
    <scope>NUCLEOTIDE SEQUENCE [LARGE SCALE GENOMIC DNA]</scope>
    <source>
        <strain evidence="1">CJ02B3</strain>
    </source>
</reference>
<reference evidence="4" key="4">
    <citation type="submission" date="2013-11" db="EMBL/GenBank/DDBJ databases">
        <title>The Genome Sequence of Phytophthora parasitica IAC_01/95.</title>
        <authorList>
            <consortium name="The Broad Institute Genomics Platform"/>
            <person name="Russ C."/>
            <person name="Tyler B."/>
            <person name="Panabieres F."/>
            <person name="Shan W."/>
            <person name="Tripathy S."/>
            <person name="Grunwald N."/>
            <person name="Machado M."/>
            <person name="Johnson C.S."/>
            <person name="Arredondo F."/>
            <person name="Hong C."/>
            <person name="Coffey M."/>
            <person name="Young S.K."/>
            <person name="Zeng Q."/>
            <person name="Gargeya S."/>
            <person name="Fitzgerald M."/>
            <person name="Abouelleil A."/>
            <person name="Alvarado L."/>
            <person name="Chapman S.B."/>
            <person name="Gainer-Dewar J."/>
            <person name="Goldberg J."/>
            <person name="Griggs A."/>
            <person name="Gujja S."/>
            <person name="Hansen M."/>
            <person name="Howarth C."/>
            <person name="Imamovic A."/>
            <person name="Ireland A."/>
            <person name="Larimer J."/>
            <person name="McCowan C."/>
            <person name="Murphy C."/>
            <person name="Pearson M."/>
            <person name="Poon T.W."/>
            <person name="Priest M."/>
            <person name="Roberts A."/>
            <person name="Saif S."/>
            <person name="Shea T."/>
            <person name="Sykes S."/>
            <person name="Wortman J."/>
            <person name="Nusbaum C."/>
            <person name="Birren B."/>
        </authorList>
    </citation>
    <scope>NUCLEOTIDE SEQUENCE [LARGE SCALE GENOMIC DNA]</scope>
    <source>
        <strain evidence="4">IAC_01/95</strain>
    </source>
</reference>
<evidence type="ECO:0000313" key="3">
    <source>
        <dbReference type="EMBL" id="ETL78438.1"/>
    </source>
</evidence>
<organism evidence="3">
    <name type="scientific">Phytophthora nicotianae</name>
    <name type="common">Potato buckeye rot agent</name>
    <name type="synonym">Phytophthora parasitica</name>
    <dbReference type="NCBI Taxonomy" id="4792"/>
    <lineage>
        <taxon>Eukaryota</taxon>
        <taxon>Sar</taxon>
        <taxon>Stramenopiles</taxon>
        <taxon>Oomycota</taxon>
        <taxon>Peronosporomycetes</taxon>
        <taxon>Peronosporales</taxon>
        <taxon>Peronosporaceae</taxon>
        <taxon>Phytophthora</taxon>
    </lineage>
</organism>
<dbReference type="Proteomes" id="UP000053236">
    <property type="component" value="Unassembled WGS sequence"/>
</dbReference>
<evidence type="ECO:0000313" key="4">
    <source>
        <dbReference type="EMBL" id="ETM31710.1"/>
    </source>
</evidence>
<dbReference type="EMBL" id="KI676572">
    <property type="protein sequence ID" value="ETL25223.1"/>
    <property type="molecule type" value="Genomic_DNA"/>
</dbReference>
<dbReference type="Proteomes" id="UP000054423">
    <property type="component" value="Unassembled WGS sequence"/>
</dbReference>
<dbReference type="AlphaFoldDB" id="W2JZX9"/>
<accession>W2JZX9</accession>
<dbReference type="EMBL" id="KI696508">
    <property type="protein sequence ID" value="ETM31710.1"/>
    <property type="molecule type" value="Genomic_DNA"/>
</dbReference>
<evidence type="ECO:0000313" key="1">
    <source>
        <dbReference type="EMBL" id="ETK71786.1"/>
    </source>
</evidence>
<dbReference type="Proteomes" id="UP000054532">
    <property type="component" value="Unassembled WGS sequence"/>
</dbReference>
<reference evidence="3" key="1">
    <citation type="submission" date="2013-11" db="EMBL/GenBank/DDBJ databases">
        <title>The Genome Sequence of Phytophthora parasitica CHvinca01.</title>
        <authorList>
            <consortium name="The Broad Institute Genomics Platform"/>
            <person name="Russ C."/>
            <person name="Tyler B."/>
            <person name="Panabieres F."/>
            <person name="Shan W."/>
            <person name="Tripathy S."/>
            <person name="Grunwald N."/>
            <person name="Machado M."/>
            <person name="Johnson C.S."/>
            <person name="Arredondo F."/>
            <person name="Hong C."/>
            <person name="Coffey M."/>
            <person name="Young S.K."/>
            <person name="Zeng Q."/>
            <person name="Gargeya S."/>
            <person name="Fitzgerald M."/>
            <person name="Abouelleil A."/>
            <person name="Alvarado L."/>
            <person name="Chapman S.B."/>
            <person name="Gainer-Dewar J."/>
            <person name="Goldberg J."/>
            <person name="Griggs A."/>
            <person name="Gujja S."/>
            <person name="Hansen M."/>
            <person name="Howarth C."/>
            <person name="Imamovic A."/>
            <person name="Ireland A."/>
            <person name="Larimer J."/>
            <person name="McCowan C."/>
            <person name="Murphy C."/>
            <person name="Pearson M."/>
            <person name="Poon T.W."/>
            <person name="Priest M."/>
            <person name="Roberts A."/>
            <person name="Saif S."/>
            <person name="Shea T."/>
            <person name="Sykes S."/>
            <person name="Wortman J."/>
            <person name="Nusbaum C."/>
            <person name="Birren B."/>
        </authorList>
    </citation>
    <scope>NUCLEOTIDE SEQUENCE [LARGE SCALE GENOMIC DNA]</scope>
    <source>
        <strain evidence="3">CHvinca01</strain>
    </source>
</reference>
<dbReference type="EMBL" id="KI689749">
    <property type="protein sequence ID" value="ETK71786.1"/>
    <property type="molecule type" value="Genomic_DNA"/>
</dbReference>
<dbReference type="Proteomes" id="UP000053864">
    <property type="component" value="Unassembled WGS sequence"/>
</dbReference>
<name>W2JZX9_PHYNI</name>
<sequence length="30" mass="3443">CRRRARHSVDVAQDPDIETIDLTESDIEDS</sequence>
<gene>
    <name evidence="4" type="ORF">L914_20768</name>
    <name evidence="1" type="ORF">L915_21026</name>
    <name evidence="2" type="ORF">L916_20901</name>
    <name evidence="3" type="ORF">L917_20760</name>
</gene>
<reference evidence="2" key="3">
    <citation type="submission" date="2013-11" db="EMBL/GenBank/DDBJ databases">
        <title>The Genome Sequence of Phytophthora parasitica CJ05E6.</title>
        <authorList>
            <consortium name="The Broad Institute Genomics Platform"/>
            <person name="Russ C."/>
            <person name="Tyler B."/>
            <person name="Panabieres F."/>
            <person name="Shan W."/>
            <person name="Tripathy S."/>
            <person name="Grunwald N."/>
            <person name="Machado M."/>
            <person name="Johnson C.S."/>
            <person name="Arredondo F."/>
            <person name="Hong C."/>
            <person name="Coffey M."/>
            <person name="Young S.K."/>
            <person name="Zeng Q."/>
            <person name="Gargeya S."/>
            <person name="Fitzgerald M."/>
            <person name="Abouelleil A."/>
            <person name="Alvarado L."/>
            <person name="Chapman S.B."/>
            <person name="Gainer-Dewar J."/>
            <person name="Goldberg J."/>
            <person name="Griggs A."/>
            <person name="Gujja S."/>
            <person name="Hansen M."/>
            <person name="Howarth C."/>
            <person name="Imamovic A."/>
            <person name="Ireland A."/>
            <person name="Larimer J."/>
            <person name="McCowan C."/>
            <person name="Murphy C."/>
            <person name="Pearson M."/>
            <person name="Poon T.W."/>
            <person name="Priest M."/>
            <person name="Roberts A."/>
            <person name="Saif S."/>
            <person name="Shea T."/>
            <person name="Sykes S."/>
            <person name="Wortman J."/>
            <person name="Nusbaum C."/>
            <person name="Birren B."/>
        </authorList>
    </citation>
    <scope>NUCLEOTIDE SEQUENCE [LARGE SCALE GENOMIC DNA]</scope>
    <source>
        <strain evidence="2">CJ05E6</strain>
    </source>
</reference>
<feature type="non-terminal residue" evidence="3">
    <location>
        <position position="1"/>
    </location>
</feature>
<dbReference type="EMBL" id="KI683299">
    <property type="protein sequence ID" value="ETL78438.1"/>
    <property type="molecule type" value="Genomic_DNA"/>
</dbReference>
<protein>
    <submittedName>
        <fullName evidence="3">Uncharacterized protein</fullName>
    </submittedName>
</protein>
<evidence type="ECO:0000313" key="2">
    <source>
        <dbReference type="EMBL" id="ETL25223.1"/>
    </source>
</evidence>
<proteinExistence type="predicted"/>